<dbReference type="GO" id="GO:0005829">
    <property type="term" value="C:cytosol"/>
    <property type="evidence" value="ECO:0007669"/>
    <property type="project" value="TreeGrafter"/>
</dbReference>
<evidence type="ECO:0000256" key="3">
    <source>
        <dbReference type="ARBA" id="ARBA00022763"/>
    </source>
</evidence>
<evidence type="ECO:0000256" key="8">
    <source>
        <dbReference type="ARBA" id="ARBA00023016"/>
    </source>
</evidence>
<comment type="similarity">
    <text evidence="12">Belongs to the RecA family. RadA subfamily.</text>
</comment>
<keyword evidence="2 12" id="KW-0547">Nucleotide-binding</keyword>
<organism evidence="14 15">
    <name type="scientific">Candidatus Roizmanbacteria bacterium RIFCSPHIGHO2_02_FULL_38_11</name>
    <dbReference type="NCBI Taxonomy" id="1802039"/>
    <lineage>
        <taxon>Bacteria</taxon>
        <taxon>Candidatus Roizmaniibacteriota</taxon>
    </lineage>
</organism>
<keyword evidence="8" id="KW-0346">Stress response</keyword>
<evidence type="ECO:0000256" key="12">
    <source>
        <dbReference type="RuleBase" id="RU003555"/>
    </source>
</evidence>
<dbReference type="EMBL" id="MFZO01000019">
    <property type="protein sequence ID" value="OGK25137.1"/>
    <property type="molecule type" value="Genomic_DNA"/>
</dbReference>
<dbReference type="Gene3D" id="3.40.50.300">
    <property type="entry name" value="P-loop containing nucleotide triphosphate hydrolases"/>
    <property type="match status" value="1"/>
</dbReference>
<feature type="domain" description="RecA family profile 1" evidence="13">
    <location>
        <begin position="61"/>
        <end position="207"/>
    </location>
</feature>
<dbReference type="PROSITE" id="PS50162">
    <property type="entry name" value="RECA_2"/>
    <property type="match status" value="1"/>
</dbReference>
<dbReference type="GO" id="GO:0016787">
    <property type="term" value="F:hydrolase activity"/>
    <property type="evidence" value="ECO:0007669"/>
    <property type="project" value="UniProtKB-KW"/>
</dbReference>
<dbReference type="PRINTS" id="PR01874">
    <property type="entry name" value="DNAREPAIRADA"/>
</dbReference>
<dbReference type="Pfam" id="PF06745">
    <property type="entry name" value="ATPase"/>
    <property type="match status" value="1"/>
</dbReference>
<evidence type="ECO:0000256" key="11">
    <source>
        <dbReference type="NCBIfam" id="TIGR00416"/>
    </source>
</evidence>
<gene>
    <name evidence="14" type="ORF">A3C25_03745</name>
</gene>
<evidence type="ECO:0000256" key="1">
    <source>
        <dbReference type="ARBA" id="ARBA00022723"/>
    </source>
</evidence>
<keyword evidence="9 12" id="KW-0238">DNA-binding</keyword>
<dbReference type="SUPFAM" id="SSF52540">
    <property type="entry name" value="P-loop containing nucleoside triphosphate hydrolases"/>
    <property type="match status" value="1"/>
</dbReference>
<proteinExistence type="inferred from homology"/>
<evidence type="ECO:0000313" key="14">
    <source>
        <dbReference type="EMBL" id="OGK25137.1"/>
    </source>
</evidence>
<dbReference type="InterPro" id="IPR014721">
    <property type="entry name" value="Ribsml_uS5_D2-typ_fold_subgr"/>
</dbReference>
<reference evidence="14 15" key="1">
    <citation type="journal article" date="2016" name="Nat. Commun.">
        <title>Thousands of microbial genomes shed light on interconnected biogeochemical processes in an aquifer system.</title>
        <authorList>
            <person name="Anantharaman K."/>
            <person name="Brown C.T."/>
            <person name="Hug L.A."/>
            <person name="Sharon I."/>
            <person name="Castelle C.J."/>
            <person name="Probst A.J."/>
            <person name="Thomas B.C."/>
            <person name="Singh A."/>
            <person name="Wilkins M.J."/>
            <person name="Karaoz U."/>
            <person name="Brodie E.L."/>
            <person name="Williams K.H."/>
            <person name="Hubbard S.S."/>
            <person name="Banfield J.F."/>
        </authorList>
    </citation>
    <scope>NUCLEOTIDE SEQUENCE [LARGE SCALE GENOMIC DNA]</scope>
</reference>
<keyword evidence="7 12" id="KW-0067">ATP-binding</keyword>
<protein>
    <recommendedName>
        <fullName evidence="11 12">DNA repair protein RadA</fullName>
    </recommendedName>
</protein>
<dbReference type="FunFam" id="3.40.50.300:FF:000050">
    <property type="entry name" value="DNA repair protein RadA"/>
    <property type="match status" value="1"/>
</dbReference>
<dbReference type="PANTHER" id="PTHR32472">
    <property type="entry name" value="DNA REPAIR PROTEIN RADA"/>
    <property type="match status" value="1"/>
</dbReference>
<dbReference type="NCBIfam" id="TIGR00416">
    <property type="entry name" value="sms"/>
    <property type="match status" value="1"/>
</dbReference>
<name>A0A1F7H191_9BACT</name>
<dbReference type="PANTHER" id="PTHR32472:SF10">
    <property type="entry name" value="DNA REPAIR PROTEIN RADA-LIKE PROTEIN"/>
    <property type="match status" value="1"/>
</dbReference>
<evidence type="ECO:0000256" key="6">
    <source>
        <dbReference type="ARBA" id="ARBA00022833"/>
    </source>
</evidence>
<dbReference type="InterPro" id="IPR041166">
    <property type="entry name" value="Rubredoxin_2"/>
</dbReference>
<dbReference type="GO" id="GO:0008270">
    <property type="term" value="F:zinc ion binding"/>
    <property type="evidence" value="ECO:0007669"/>
    <property type="project" value="UniProtKB-KW"/>
</dbReference>
<evidence type="ECO:0000259" key="13">
    <source>
        <dbReference type="PROSITE" id="PS50162"/>
    </source>
</evidence>
<dbReference type="GO" id="GO:0005524">
    <property type="term" value="F:ATP binding"/>
    <property type="evidence" value="ECO:0007669"/>
    <property type="project" value="UniProtKB-UniRule"/>
</dbReference>
<dbReference type="GO" id="GO:0000725">
    <property type="term" value="P:recombinational repair"/>
    <property type="evidence" value="ECO:0007669"/>
    <property type="project" value="TreeGrafter"/>
</dbReference>
<dbReference type="InterPro" id="IPR004504">
    <property type="entry name" value="DNA_repair_RadA"/>
</dbReference>
<accession>A0A1F7H191</accession>
<evidence type="ECO:0000256" key="7">
    <source>
        <dbReference type="ARBA" id="ARBA00022840"/>
    </source>
</evidence>
<dbReference type="SUPFAM" id="SSF54211">
    <property type="entry name" value="Ribosomal protein S5 domain 2-like"/>
    <property type="match status" value="1"/>
</dbReference>
<dbReference type="InterPro" id="IPR020568">
    <property type="entry name" value="Ribosomal_Su5_D2-typ_SF"/>
</dbReference>
<dbReference type="InterPro" id="IPR027417">
    <property type="entry name" value="P-loop_NTPase"/>
</dbReference>
<keyword evidence="4 12" id="KW-0863">Zinc-finger</keyword>
<evidence type="ECO:0000313" key="15">
    <source>
        <dbReference type="Proteomes" id="UP000177913"/>
    </source>
</evidence>
<evidence type="ECO:0000256" key="4">
    <source>
        <dbReference type="ARBA" id="ARBA00022771"/>
    </source>
</evidence>
<dbReference type="Proteomes" id="UP000177913">
    <property type="component" value="Unassembled WGS sequence"/>
</dbReference>
<keyword evidence="6 12" id="KW-0862">Zinc</keyword>
<dbReference type="Pfam" id="PF18073">
    <property type="entry name" value="Zn_ribbon_LapB"/>
    <property type="match status" value="1"/>
</dbReference>
<evidence type="ECO:0000256" key="5">
    <source>
        <dbReference type="ARBA" id="ARBA00022801"/>
    </source>
</evidence>
<sequence length="428" mass="47482">MAFFICSQCGYGSASWLGRCPNCGEFNTLKEAPSYLKDDEQDKEETKKLSLIPFKKIQSLKKDRLKTGVFEFDRVFGGGIVPGEVVLLTGEPGVGKSTLLLQVLSKRKTVYISGEEAAEQVKERAERLNINLDNFLFSDDLQVEGIIEGLEKLQDKVEVVVIDSIQTVYSKKVEGPPGSISQLKESAAKLINLAKNIKTALIIVGHITKGGEIAGPKSLEHLVDCVLNFEGERVSNLRILRANKNRFGPTDEIGIFEMKQEGLVEVTNQLIFLENKEKQEVGKAIVGIVEGKRPLFFEIQTLAVSTFLPVPRRVVKGLDYNKVLLLLAVVRKYLGHPLDKFDIYVNVVGGVQIKSTASDLGFIASLLSSLKNTPLMKKSIFVGEVGLLGEVRKVNFEDKIIKEAKRFGFRSIYSSSNLTNVRILKDFI</sequence>
<dbReference type="SMART" id="SM00382">
    <property type="entry name" value="AAA"/>
    <property type="match status" value="1"/>
</dbReference>
<dbReference type="InterPro" id="IPR020588">
    <property type="entry name" value="RecA_ATP-bd"/>
</dbReference>
<comment type="caution">
    <text evidence="14">The sequence shown here is derived from an EMBL/GenBank/DDBJ whole genome shotgun (WGS) entry which is preliminary data.</text>
</comment>
<keyword evidence="5" id="KW-0378">Hydrolase</keyword>
<keyword evidence="10 12" id="KW-0234">DNA repair</keyword>
<dbReference type="InterPro" id="IPR003593">
    <property type="entry name" value="AAA+_ATPase"/>
</dbReference>
<keyword evidence="1 12" id="KW-0479">Metal-binding</keyword>
<dbReference type="AlphaFoldDB" id="A0A1F7H191"/>
<evidence type="ECO:0000256" key="9">
    <source>
        <dbReference type="ARBA" id="ARBA00023125"/>
    </source>
</evidence>
<dbReference type="GO" id="GO:0003684">
    <property type="term" value="F:damaged DNA binding"/>
    <property type="evidence" value="ECO:0007669"/>
    <property type="project" value="InterPro"/>
</dbReference>
<comment type="function">
    <text evidence="12">DNA-dependent ATPase involved in processing of recombination intermediates, plays a role in repairing DNA breaks. Stimulates the branch migration of RecA-mediated strand transfer reactions, allowing the 3' invading strand to extend heteroduplex DNA faster. Binds ssDNA in the presence of ADP but not other nucleotides, has ATPase activity that is stimulated by ssDNA and various branched DNA structures, but inhibited by SSB. Does not have RecA's homology-searching function.</text>
</comment>
<keyword evidence="3 12" id="KW-0227">DNA damage</keyword>
<evidence type="ECO:0000256" key="10">
    <source>
        <dbReference type="ARBA" id="ARBA00023204"/>
    </source>
</evidence>
<dbReference type="InterPro" id="IPR014774">
    <property type="entry name" value="KaiC-like_dom"/>
</dbReference>
<evidence type="ECO:0000256" key="2">
    <source>
        <dbReference type="ARBA" id="ARBA00022741"/>
    </source>
</evidence>
<dbReference type="Gene3D" id="3.30.230.10">
    <property type="match status" value="1"/>
</dbReference>
<dbReference type="GO" id="GO:0140664">
    <property type="term" value="F:ATP-dependent DNA damage sensor activity"/>
    <property type="evidence" value="ECO:0007669"/>
    <property type="project" value="InterPro"/>
</dbReference>